<keyword evidence="1" id="KW-0472">Membrane</keyword>
<feature type="non-terminal residue" evidence="2">
    <location>
        <position position="74"/>
    </location>
</feature>
<organism evidence="2">
    <name type="scientific">marine metagenome</name>
    <dbReference type="NCBI Taxonomy" id="408172"/>
    <lineage>
        <taxon>unclassified sequences</taxon>
        <taxon>metagenomes</taxon>
        <taxon>ecological metagenomes</taxon>
    </lineage>
</organism>
<evidence type="ECO:0000256" key="1">
    <source>
        <dbReference type="SAM" id="Phobius"/>
    </source>
</evidence>
<feature type="non-terminal residue" evidence="2">
    <location>
        <position position="1"/>
    </location>
</feature>
<dbReference type="AlphaFoldDB" id="A0A383CLK6"/>
<sequence>VFANEVGGFTGWFSTKSIGVSILTIIAITSALSVISNLILHAHFSSVFKNDINGSNTNIINQGSIMFVNFSEQL</sequence>
<accession>A0A383CLK6</accession>
<feature type="transmembrane region" description="Helical" evidence="1">
    <location>
        <begin position="18"/>
        <end position="40"/>
    </location>
</feature>
<dbReference type="EMBL" id="UINC01209580">
    <property type="protein sequence ID" value="SVE32655.1"/>
    <property type="molecule type" value="Genomic_DNA"/>
</dbReference>
<reference evidence="2" key="1">
    <citation type="submission" date="2018-05" db="EMBL/GenBank/DDBJ databases">
        <authorList>
            <person name="Lanie J.A."/>
            <person name="Ng W.-L."/>
            <person name="Kazmierczak K.M."/>
            <person name="Andrzejewski T.M."/>
            <person name="Davidsen T.M."/>
            <person name="Wayne K.J."/>
            <person name="Tettelin H."/>
            <person name="Glass J.I."/>
            <person name="Rusch D."/>
            <person name="Podicherti R."/>
            <person name="Tsui H.-C.T."/>
            <person name="Winkler M.E."/>
        </authorList>
    </citation>
    <scope>NUCLEOTIDE SEQUENCE</scope>
</reference>
<protein>
    <submittedName>
        <fullName evidence="2">Uncharacterized protein</fullName>
    </submittedName>
</protein>
<keyword evidence="1" id="KW-1133">Transmembrane helix</keyword>
<name>A0A383CLK6_9ZZZZ</name>
<evidence type="ECO:0000313" key="2">
    <source>
        <dbReference type="EMBL" id="SVE32655.1"/>
    </source>
</evidence>
<keyword evidence="1" id="KW-0812">Transmembrane</keyword>
<gene>
    <name evidence="2" type="ORF">METZ01_LOCUS485509</name>
</gene>
<proteinExistence type="predicted"/>